<dbReference type="PROSITE" id="PS50066">
    <property type="entry name" value="MADS_BOX_2"/>
    <property type="match status" value="1"/>
</dbReference>
<dbReference type="AlphaFoldDB" id="A0A0Q3K3Y7"/>
<keyword evidence="3" id="KW-0238">DNA-binding</keyword>
<organism evidence="7">
    <name type="scientific">Brachypodium distachyon</name>
    <name type="common">Purple false brome</name>
    <name type="synonym">Trachynia distachya</name>
    <dbReference type="NCBI Taxonomy" id="15368"/>
    <lineage>
        <taxon>Eukaryota</taxon>
        <taxon>Viridiplantae</taxon>
        <taxon>Streptophyta</taxon>
        <taxon>Embryophyta</taxon>
        <taxon>Tracheophyta</taxon>
        <taxon>Spermatophyta</taxon>
        <taxon>Magnoliopsida</taxon>
        <taxon>Liliopsida</taxon>
        <taxon>Poales</taxon>
        <taxon>Poaceae</taxon>
        <taxon>BOP clade</taxon>
        <taxon>Pooideae</taxon>
        <taxon>Stipodae</taxon>
        <taxon>Brachypodieae</taxon>
        <taxon>Brachypodium</taxon>
    </lineage>
</organism>
<dbReference type="RefSeq" id="XP_024312442.1">
    <property type="nucleotide sequence ID" value="XM_024456674.1"/>
</dbReference>
<evidence type="ECO:0000256" key="4">
    <source>
        <dbReference type="ARBA" id="ARBA00023163"/>
    </source>
</evidence>
<evidence type="ECO:0000259" key="6">
    <source>
        <dbReference type="PROSITE" id="PS50066"/>
    </source>
</evidence>
<evidence type="ECO:0000313" key="9">
    <source>
        <dbReference type="Proteomes" id="UP000008810"/>
    </source>
</evidence>
<dbReference type="GO" id="GO:0046983">
    <property type="term" value="F:protein dimerization activity"/>
    <property type="evidence" value="ECO:0007669"/>
    <property type="project" value="InterPro"/>
</dbReference>
<dbReference type="GO" id="GO:0000981">
    <property type="term" value="F:DNA-binding transcription factor activity, RNA polymerase II-specific"/>
    <property type="evidence" value="ECO:0000318"/>
    <property type="project" value="GO_Central"/>
</dbReference>
<evidence type="ECO:0000313" key="7">
    <source>
        <dbReference type="EMBL" id="KQK19164.1"/>
    </source>
</evidence>
<dbReference type="InterPro" id="IPR050142">
    <property type="entry name" value="MADS-box/MEF2_TF"/>
</dbReference>
<dbReference type="Pfam" id="PF00319">
    <property type="entry name" value="SRF-TF"/>
    <property type="match status" value="1"/>
</dbReference>
<dbReference type="GO" id="GO:0045944">
    <property type="term" value="P:positive regulation of transcription by RNA polymerase II"/>
    <property type="evidence" value="ECO:0007669"/>
    <property type="project" value="InterPro"/>
</dbReference>
<dbReference type="OrthoDB" id="762064at2759"/>
<dbReference type="CDD" id="cd00266">
    <property type="entry name" value="MADS_SRF_like"/>
    <property type="match status" value="1"/>
</dbReference>
<dbReference type="Gene3D" id="3.40.1810.10">
    <property type="entry name" value="Transcription factor, MADS-box"/>
    <property type="match status" value="1"/>
</dbReference>
<keyword evidence="4" id="KW-0804">Transcription</keyword>
<dbReference type="InterPro" id="IPR033897">
    <property type="entry name" value="SRF-like_MADS-box"/>
</dbReference>
<dbReference type="EnsemblPlants" id="KQK19164">
    <property type="protein sequence ID" value="KQK19164"/>
    <property type="gene ID" value="BRADI_1g46675v3"/>
</dbReference>
<sequence length="162" mass="18893">MPHGRVKLQWIVNNAKRRATMKKRLPGLVKKISELAILCDIPACLVVYRPDEEQPAVWPSTRETTNVVQKYYDLPESKKLKKMLDVEGFQQQQVDKEKAELFNAHRDNCDQEINLIMKQFIAHRRHSFEDLTTEVLIHLKLKVKESLKAIDTRLQKIHLGGI</sequence>
<reference evidence="7 8" key="1">
    <citation type="journal article" date="2010" name="Nature">
        <title>Genome sequencing and analysis of the model grass Brachypodium distachyon.</title>
        <authorList>
            <consortium name="International Brachypodium Initiative"/>
        </authorList>
    </citation>
    <scope>NUCLEOTIDE SEQUENCE [LARGE SCALE GENOMIC DNA]</scope>
    <source>
        <strain evidence="7">Bd21</strain>
        <strain evidence="8">cv. Bd21</strain>
    </source>
</reference>
<dbReference type="PRINTS" id="PR00404">
    <property type="entry name" value="MADSDOMAIN"/>
</dbReference>
<dbReference type="STRING" id="15368.A0A0Q3K3Y7"/>
<evidence type="ECO:0000256" key="3">
    <source>
        <dbReference type="ARBA" id="ARBA00023125"/>
    </source>
</evidence>
<evidence type="ECO:0000256" key="1">
    <source>
        <dbReference type="ARBA" id="ARBA00004123"/>
    </source>
</evidence>
<dbReference type="InterPro" id="IPR036879">
    <property type="entry name" value="TF_MADSbox_sf"/>
</dbReference>
<evidence type="ECO:0000256" key="5">
    <source>
        <dbReference type="ARBA" id="ARBA00023242"/>
    </source>
</evidence>
<gene>
    <name evidence="8" type="primary">LOC104582221</name>
    <name evidence="7" type="ORF">BRADI_1g46675v3</name>
</gene>
<protein>
    <recommendedName>
        <fullName evidence="6">MADS-box domain-containing protein</fullName>
    </recommendedName>
</protein>
<dbReference type="GeneID" id="104582221"/>
<comment type="subcellular location">
    <subcellularLocation>
        <location evidence="1">Nucleus</location>
    </subcellularLocation>
</comment>
<keyword evidence="9" id="KW-1185">Reference proteome</keyword>
<dbReference type="InterPro" id="IPR002100">
    <property type="entry name" value="TF_MADSbox"/>
</dbReference>
<dbReference type="SUPFAM" id="SSF55455">
    <property type="entry name" value="SRF-like"/>
    <property type="match status" value="1"/>
</dbReference>
<keyword evidence="5" id="KW-0539">Nucleus</keyword>
<feature type="domain" description="MADS-box" evidence="6">
    <location>
        <begin position="1"/>
        <end position="48"/>
    </location>
</feature>
<dbReference type="SMART" id="SM00432">
    <property type="entry name" value="MADS"/>
    <property type="match status" value="1"/>
</dbReference>
<evidence type="ECO:0000256" key="2">
    <source>
        <dbReference type="ARBA" id="ARBA00023015"/>
    </source>
</evidence>
<keyword evidence="2" id="KW-0805">Transcription regulation</keyword>
<evidence type="ECO:0000313" key="8">
    <source>
        <dbReference type="EnsemblPlants" id="KQK19164"/>
    </source>
</evidence>
<reference evidence="7" key="2">
    <citation type="submission" date="2017-06" db="EMBL/GenBank/DDBJ databases">
        <title>WGS assembly of Brachypodium distachyon.</title>
        <authorList>
            <consortium name="The International Brachypodium Initiative"/>
            <person name="Lucas S."/>
            <person name="Harmon-Smith M."/>
            <person name="Lail K."/>
            <person name="Tice H."/>
            <person name="Grimwood J."/>
            <person name="Bruce D."/>
            <person name="Barry K."/>
            <person name="Shu S."/>
            <person name="Lindquist E."/>
            <person name="Wang M."/>
            <person name="Pitluck S."/>
            <person name="Vogel J.P."/>
            <person name="Garvin D.F."/>
            <person name="Mockler T.C."/>
            <person name="Schmutz J."/>
            <person name="Rokhsar D."/>
            <person name="Bevan M.W."/>
        </authorList>
    </citation>
    <scope>NUCLEOTIDE SEQUENCE</scope>
    <source>
        <strain evidence="7">Bd21</strain>
    </source>
</reference>
<accession>A0A0Q3K3Y7</accession>
<reference evidence="8" key="3">
    <citation type="submission" date="2018-08" db="UniProtKB">
        <authorList>
            <consortium name="EnsemblPlants"/>
        </authorList>
    </citation>
    <scope>IDENTIFICATION</scope>
    <source>
        <strain evidence="8">cv. Bd21</strain>
    </source>
</reference>
<dbReference type="EMBL" id="CM000880">
    <property type="protein sequence ID" value="KQK19164.1"/>
    <property type="molecule type" value="Genomic_DNA"/>
</dbReference>
<name>A0A0Q3K3Y7_BRADI</name>
<proteinExistence type="predicted"/>
<dbReference type="GO" id="GO:0006357">
    <property type="term" value="P:regulation of transcription by RNA polymerase II"/>
    <property type="evidence" value="ECO:0000318"/>
    <property type="project" value="GO_Central"/>
</dbReference>
<dbReference type="PANTHER" id="PTHR48019">
    <property type="entry name" value="SERUM RESPONSE FACTOR HOMOLOG"/>
    <property type="match status" value="1"/>
</dbReference>
<dbReference type="GO" id="GO:0005634">
    <property type="term" value="C:nucleus"/>
    <property type="evidence" value="ECO:0007669"/>
    <property type="project" value="UniProtKB-SubCell"/>
</dbReference>
<dbReference type="Gramene" id="KQK19164">
    <property type="protein sequence ID" value="KQK19164"/>
    <property type="gene ID" value="BRADI_1g46675v3"/>
</dbReference>
<dbReference type="Proteomes" id="UP000008810">
    <property type="component" value="Chromosome 1"/>
</dbReference>
<dbReference type="GO" id="GO:0000978">
    <property type="term" value="F:RNA polymerase II cis-regulatory region sequence-specific DNA binding"/>
    <property type="evidence" value="ECO:0000318"/>
    <property type="project" value="GO_Central"/>
</dbReference>